<evidence type="ECO:0000256" key="1">
    <source>
        <dbReference type="SAM" id="MobiDB-lite"/>
    </source>
</evidence>
<reference evidence="2 3" key="1">
    <citation type="journal article" date="2017" name="Genome Biol. Evol.">
        <title>Phytophthora megakarya and P. palmivora, closely related causal agents of cacao black pod rot, underwent increases in genome sizes and gene numbers by different mechanisms.</title>
        <authorList>
            <person name="Ali S.S."/>
            <person name="Shao J."/>
            <person name="Lary D.J."/>
            <person name="Kronmiller B."/>
            <person name="Shen D."/>
            <person name="Strem M.D."/>
            <person name="Amoako-Attah I."/>
            <person name="Akrofi A.Y."/>
            <person name="Begoude B.A."/>
            <person name="Ten Hoopen G.M."/>
            <person name="Coulibaly K."/>
            <person name="Kebe B.I."/>
            <person name="Melnick R.L."/>
            <person name="Guiltinan M.J."/>
            <person name="Tyler B.M."/>
            <person name="Meinhardt L.W."/>
            <person name="Bailey B.A."/>
        </authorList>
    </citation>
    <scope>NUCLEOTIDE SEQUENCE [LARGE SCALE GENOMIC DNA]</scope>
    <source>
        <strain evidence="3">sbr112.9</strain>
    </source>
</reference>
<protein>
    <submittedName>
        <fullName evidence="2">Uncharacterized protein</fullName>
    </submittedName>
</protein>
<accession>A0A2P4XA47</accession>
<evidence type="ECO:0000313" key="2">
    <source>
        <dbReference type="EMBL" id="POM62430.1"/>
    </source>
</evidence>
<proteinExistence type="predicted"/>
<dbReference type="EMBL" id="NCKW01015573">
    <property type="protein sequence ID" value="POM62430.1"/>
    <property type="molecule type" value="Genomic_DNA"/>
</dbReference>
<dbReference type="AlphaFoldDB" id="A0A2P4XA47"/>
<evidence type="ECO:0000313" key="3">
    <source>
        <dbReference type="Proteomes" id="UP000237271"/>
    </source>
</evidence>
<sequence length="323" mass="36342">MSTKVQLLAKVDRLNEAMAEPENTCRINGIIIEDTSTRLPGVAGSAMEKPTTRREDQTWGIVREHVLQHCEASNYRVVLREKLQRLKQTADIESYNDEYSALIFRVKETELEVVPVAIKISGLSDTYKCVAIVYDTPDEFGCILGFPFFEDMQPQIDWSGRRIKGTRPKTLRWKQTGEISGSIEEGRPVIAFGLRKFVETKGITAKTPDSSRGAALETDVTSEVKLARIAVQKVSPTLVREQQKDMSADKCLEVNNYSVSSQRERTAASTEDGSSSRGKDNIMEKTLAMVVVDEEGVQTMYITRKKLKKFLRIKTKAIEKPDL</sequence>
<dbReference type="Proteomes" id="UP000237271">
    <property type="component" value="Unassembled WGS sequence"/>
</dbReference>
<organism evidence="2 3">
    <name type="scientific">Phytophthora palmivora</name>
    <dbReference type="NCBI Taxonomy" id="4796"/>
    <lineage>
        <taxon>Eukaryota</taxon>
        <taxon>Sar</taxon>
        <taxon>Stramenopiles</taxon>
        <taxon>Oomycota</taxon>
        <taxon>Peronosporomycetes</taxon>
        <taxon>Peronosporales</taxon>
        <taxon>Peronosporaceae</taxon>
        <taxon>Phytophthora</taxon>
    </lineage>
</organism>
<gene>
    <name evidence="2" type="ORF">PHPALM_28420</name>
</gene>
<feature type="compositionally biased region" description="Polar residues" evidence="1">
    <location>
        <begin position="259"/>
        <end position="276"/>
    </location>
</feature>
<comment type="caution">
    <text evidence="2">The sequence shown here is derived from an EMBL/GenBank/DDBJ whole genome shotgun (WGS) entry which is preliminary data.</text>
</comment>
<keyword evidence="3" id="KW-1185">Reference proteome</keyword>
<feature type="region of interest" description="Disordered" evidence="1">
    <location>
        <begin position="259"/>
        <end position="280"/>
    </location>
</feature>
<dbReference type="OrthoDB" id="143637at2759"/>
<name>A0A2P4XA47_9STRA</name>